<name>A0ABR6Y0F1_9FLAO</name>
<protein>
    <recommendedName>
        <fullName evidence="3">SGNH/GDSL hydrolase family protein</fullName>
    </recommendedName>
</protein>
<keyword evidence="2" id="KW-1185">Reference proteome</keyword>
<comment type="caution">
    <text evidence="1">The sequence shown here is derived from an EMBL/GenBank/DDBJ whole genome shotgun (WGS) entry which is preliminary data.</text>
</comment>
<evidence type="ECO:0000313" key="2">
    <source>
        <dbReference type="Proteomes" id="UP000607435"/>
    </source>
</evidence>
<evidence type="ECO:0000313" key="1">
    <source>
        <dbReference type="EMBL" id="MBC3846223.1"/>
    </source>
</evidence>
<proteinExistence type="predicted"/>
<sequence length="307" mass="35877">MKKFFKNIVLFLLLTICIGEIVVRLTHVNSDIPQRIIDVDGIQKYYPNQEGYWKGGDHKWKINSMGWPGELPESYDNLITIIGDSYIENFMNPNDCHQSSFLKKEMPNHNFFEAARSGVTLIESMEISKQMDTLKPVLTLIHTGDGDIYESIKEIKSLTDITQLNTNTEEIVQGKMKSPGLKKVLYSCKLLYYLYNRFPINLSNETQEDSKKVKIEISKFKTNETKVRVLINYIKNNYRIDDKVFVFKPNSDHNIINIFKSLGFNTILLDPSNDKNWSFDHDPHWTCYGHERVSKQVYNKLKLRYNL</sequence>
<dbReference type="Proteomes" id="UP000607435">
    <property type="component" value="Unassembled WGS sequence"/>
</dbReference>
<dbReference type="EMBL" id="JACOME010000002">
    <property type="protein sequence ID" value="MBC3846223.1"/>
    <property type="molecule type" value="Genomic_DNA"/>
</dbReference>
<gene>
    <name evidence="1" type="ORF">H6H04_07525</name>
</gene>
<accession>A0ABR6Y0F1</accession>
<organism evidence="1 2">
    <name type="scientific">Winogradskyella echinorum</name>
    <dbReference type="NCBI Taxonomy" id="538189"/>
    <lineage>
        <taxon>Bacteria</taxon>
        <taxon>Pseudomonadati</taxon>
        <taxon>Bacteroidota</taxon>
        <taxon>Flavobacteriia</taxon>
        <taxon>Flavobacteriales</taxon>
        <taxon>Flavobacteriaceae</taxon>
        <taxon>Winogradskyella</taxon>
    </lineage>
</organism>
<evidence type="ECO:0008006" key="3">
    <source>
        <dbReference type="Google" id="ProtNLM"/>
    </source>
</evidence>
<dbReference type="RefSeq" id="WP_186845354.1">
    <property type="nucleotide sequence ID" value="NZ_JACOME010000002.1"/>
</dbReference>
<reference evidence="1 2" key="1">
    <citation type="submission" date="2020-08" db="EMBL/GenBank/DDBJ databases">
        <title>Winogradskyella ouciana sp. nov., isolated from the hadal seawater of the Mariana Trench.</title>
        <authorList>
            <person name="He X."/>
        </authorList>
    </citation>
    <scope>NUCLEOTIDE SEQUENCE [LARGE SCALE GENOMIC DNA]</scope>
    <source>
        <strain evidence="1 2">KCTC 22026</strain>
    </source>
</reference>